<sequence>MHISDVLRGKGHEVVKVRTTDTVQAAVRKLSEHRIGAVVVEDAWMRNAGIFSERDFVNATAEYGAEALLFKVERLMSSPMVTCRPTDKVETALAAMTLAKIRHLPVEENSRLIGIVSIGDLVKNRLDEKALEANVLLDIARLHA</sequence>
<evidence type="ECO:0000256" key="2">
    <source>
        <dbReference type="PROSITE-ProRule" id="PRU00703"/>
    </source>
</evidence>
<dbReference type="InterPro" id="IPR046342">
    <property type="entry name" value="CBS_dom_sf"/>
</dbReference>
<dbReference type="InterPro" id="IPR000644">
    <property type="entry name" value="CBS_dom"/>
</dbReference>
<dbReference type="PROSITE" id="PS51371">
    <property type="entry name" value="CBS"/>
    <property type="match status" value="1"/>
</dbReference>
<evidence type="ECO:0000256" key="1">
    <source>
        <dbReference type="ARBA" id="ARBA00023122"/>
    </source>
</evidence>
<keyword evidence="1 2" id="KW-0129">CBS domain</keyword>
<dbReference type="AlphaFoldDB" id="A0A2S6N733"/>
<reference evidence="4 5" key="1">
    <citation type="journal article" date="2018" name="Arch. Microbiol.">
        <title>New insights into the metabolic potential of the phototrophic purple bacterium Rhodopila globiformis DSM 161(T) from its draft genome sequence and evidence for a vanadium-dependent nitrogenase.</title>
        <authorList>
            <person name="Imhoff J.F."/>
            <person name="Rahn T."/>
            <person name="Kunzel S."/>
            <person name="Neulinger S.C."/>
        </authorList>
    </citation>
    <scope>NUCLEOTIDE SEQUENCE [LARGE SCALE GENOMIC DNA]</scope>
    <source>
        <strain evidence="4 5">DSM 161</strain>
    </source>
</reference>
<dbReference type="CDD" id="cd04623">
    <property type="entry name" value="CBS_pair_bac_euk"/>
    <property type="match status" value="1"/>
</dbReference>
<dbReference type="SUPFAM" id="SSF54631">
    <property type="entry name" value="CBS-domain pair"/>
    <property type="match status" value="1"/>
</dbReference>
<evidence type="ECO:0000259" key="3">
    <source>
        <dbReference type="PROSITE" id="PS51371"/>
    </source>
</evidence>
<protein>
    <recommendedName>
        <fullName evidence="3">CBS domain-containing protein</fullName>
    </recommendedName>
</protein>
<organism evidence="4 5">
    <name type="scientific">Rhodopila globiformis</name>
    <name type="common">Rhodopseudomonas globiformis</name>
    <dbReference type="NCBI Taxonomy" id="1071"/>
    <lineage>
        <taxon>Bacteria</taxon>
        <taxon>Pseudomonadati</taxon>
        <taxon>Pseudomonadota</taxon>
        <taxon>Alphaproteobacteria</taxon>
        <taxon>Acetobacterales</taxon>
        <taxon>Acetobacteraceae</taxon>
        <taxon>Rhodopila</taxon>
    </lineage>
</organism>
<dbReference type="Pfam" id="PF00571">
    <property type="entry name" value="CBS"/>
    <property type="match status" value="2"/>
</dbReference>
<dbReference type="PANTHER" id="PTHR43080">
    <property type="entry name" value="CBS DOMAIN-CONTAINING PROTEIN CBSX3, MITOCHONDRIAL"/>
    <property type="match status" value="1"/>
</dbReference>
<evidence type="ECO:0000313" key="4">
    <source>
        <dbReference type="EMBL" id="PPQ30425.1"/>
    </source>
</evidence>
<dbReference type="EMBL" id="NHRY01000212">
    <property type="protein sequence ID" value="PPQ30425.1"/>
    <property type="molecule type" value="Genomic_DNA"/>
</dbReference>
<name>A0A2S6N733_RHOGL</name>
<dbReference type="Proteomes" id="UP000239724">
    <property type="component" value="Unassembled WGS sequence"/>
</dbReference>
<dbReference type="SMART" id="SM00116">
    <property type="entry name" value="CBS"/>
    <property type="match status" value="2"/>
</dbReference>
<evidence type="ECO:0000313" key="5">
    <source>
        <dbReference type="Proteomes" id="UP000239724"/>
    </source>
</evidence>
<dbReference type="Gene3D" id="3.10.580.10">
    <property type="entry name" value="CBS-domain"/>
    <property type="match status" value="1"/>
</dbReference>
<comment type="caution">
    <text evidence="4">The sequence shown here is derived from an EMBL/GenBank/DDBJ whole genome shotgun (WGS) entry which is preliminary data.</text>
</comment>
<dbReference type="InterPro" id="IPR051257">
    <property type="entry name" value="Diverse_CBS-Domain"/>
</dbReference>
<accession>A0A2S6N733</accession>
<dbReference type="InterPro" id="IPR044725">
    <property type="entry name" value="CBSX3_CBS_dom"/>
</dbReference>
<proteinExistence type="predicted"/>
<dbReference type="OrthoDB" id="9807125at2"/>
<keyword evidence="5" id="KW-1185">Reference proteome</keyword>
<gene>
    <name evidence="4" type="ORF">CCS01_19275</name>
</gene>
<dbReference type="PANTHER" id="PTHR43080:SF2">
    <property type="entry name" value="CBS DOMAIN-CONTAINING PROTEIN"/>
    <property type="match status" value="1"/>
</dbReference>
<feature type="domain" description="CBS" evidence="3">
    <location>
        <begin position="76"/>
        <end position="131"/>
    </location>
</feature>